<gene>
    <name evidence="2" type="primary">nifE1</name>
    <name evidence="2" type="ordered locus">Curi_c03720</name>
</gene>
<evidence type="ECO:0000313" key="3">
    <source>
        <dbReference type="Proteomes" id="UP000006094"/>
    </source>
</evidence>
<dbReference type="AlphaFoldDB" id="K0AXF4"/>
<dbReference type="STRING" id="1128398.Curi_c03720"/>
<dbReference type="PANTHER" id="PTHR42956">
    <property type="entry name" value="NITROGENASE IRON-MOLYBDENUM COFACTOR BIOSYNTHESIS PROTEIN NIFE"/>
    <property type="match status" value="1"/>
</dbReference>
<keyword evidence="3" id="KW-1185">Reference proteome</keyword>
<dbReference type="HOGENOM" id="CLU_051833_0_0_9"/>
<dbReference type="KEGG" id="cad:Curi_c03720"/>
<evidence type="ECO:0000313" key="2">
    <source>
        <dbReference type="EMBL" id="AFS77447.1"/>
    </source>
</evidence>
<proteinExistence type="predicted"/>
<sequence>MSSLNTILKLTDINTREDIKPLSYAMFPGTHCPLFGVTMIASFIEDLVVVVLGTQECTYYSKDFAYLRQKGKDNFYSLVVNKHDITFGCEEKIKEAIKYIDMNMKPKAIMMVTTCVLEVIGEDTEGIKNLLQDDINAKLLVVKTEHFKCNNHIVGMEDALEELIVLMEPQQKEKGSINILGHRQHDIEKTELFKILKDENIKINTIIPSESSIESLEIAPRGELNLVTDFVALPLAREMEKKFDIPFIYFDKYLSMERIKEGYTKIQNVLDINISDRLKAKEKELELMIEEAREKLSGKTFMYGNTPMNAFEVSSFLSSIGIEPIVIQARDLYENDKIYIEEIRARNYNPYVTKIANISPLRKLYDEFKPDFYIGHENPMELARRGIVQVTLDEATKGLGYEVCMTSIKKILLCLEQSKSMGGIKHGAI</sequence>
<dbReference type="RefSeq" id="WP_014966584.1">
    <property type="nucleotide sequence ID" value="NC_018664.1"/>
</dbReference>
<dbReference type="Pfam" id="PF00148">
    <property type="entry name" value="Oxidored_nitro"/>
    <property type="match status" value="1"/>
</dbReference>
<dbReference type="eggNOG" id="COG2710">
    <property type="taxonomic scope" value="Bacteria"/>
</dbReference>
<dbReference type="InterPro" id="IPR000510">
    <property type="entry name" value="Nase/OxRdtase_comp1"/>
</dbReference>
<dbReference type="OrthoDB" id="495776at2"/>
<dbReference type="Gene3D" id="3.40.50.12380">
    <property type="entry name" value="Nitrogenase MoFe cofactor biosynthesis protein NifE, C-terminal"/>
    <property type="match status" value="1"/>
</dbReference>
<accession>K0AXF4</accession>
<name>K0AXF4_GOTA9</name>
<feature type="domain" description="Nitrogenase/oxidoreductase component 1" evidence="1">
    <location>
        <begin position="32"/>
        <end position="386"/>
    </location>
</feature>
<dbReference type="Gene3D" id="3.40.50.1980">
    <property type="entry name" value="Nitrogenase molybdenum iron protein domain"/>
    <property type="match status" value="1"/>
</dbReference>
<dbReference type="PANTHER" id="PTHR42956:SF1">
    <property type="entry name" value="NITROGENASE IRON-MOLYBDENUM COFACTOR BIOSYNTHESIS PROTEIN NIFE"/>
    <property type="match status" value="1"/>
</dbReference>
<dbReference type="GO" id="GO:0016491">
    <property type="term" value="F:oxidoreductase activity"/>
    <property type="evidence" value="ECO:0007669"/>
    <property type="project" value="InterPro"/>
</dbReference>
<organism evidence="2 3">
    <name type="scientific">Gottschalkia acidurici (strain ATCC 7906 / DSM 604 / BCRC 14475 / CIP 104303 / KCTC 5404 / NCIMB 10678 / 9a)</name>
    <name type="common">Clostridium acidurici</name>
    <dbReference type="NCBI Taxonomy" id="1128398"/>
    <lineage>
        <taxon>Bacteria</taxon>
        <taxon>Bacillati</taxon>
        <taxon>Bacillota</taxon>
        <taxon>Tissierellia</taxon>
        <taxon>Tissierellales</taxon>
        <taxon>Gottschalkiaceae</taxon>
        <taxon>Gottschalkia</taxon>
    </lineage>
</organism>
<dbReference type="InterPro" id="IPR049939">
    <property type="entry name" value="NifE-like"/>
</dbReference>
<dbReference type="PATRIC" id="fig|1128398.3.peg.382"/>
<dbReference type="EMBL" id="CP003326">
    <property type="protein sequence ID" value="AFS77447.1"/>
    <property type="molecule type" value="Genomic_DNA"/>
</dbReference>
<dbReference type="CDD" id="cd00316">
    <property type="entry name" value="Oxidoreductase_nitrogenase"/>
    <property type="match status" value="1"/>
</dbReference>
<dbReference type="Proteomes" id="UP000006094">
    <property type="component" value="Chromosome"/>
</dbReference>
<reference evidence="2 3" key="1">
    <citation type="journal article" date="2012" name="PLoS ONE">
        <title>The purine-utilizing bacterium Clostridium acidurici 9a: a genome-guided metabolic reconsideration.</title>
        <authorList>
            <person name="Hartwich K."/>
            <person name="Poehlein A."/>
            <person name="Daniel R."/>
        </authorList>
    </citation>
    <scope>NUCLEOTIDE SEQUENCE [LARGE SCALE GENOMIC DNA]</scope>
    <source>
        <strain evidence="3">ATCC 7906 / DSM 604 / BCRC 14475 / CIP 104303 / KCTC 5404 / NCIMB 10678 / 9a</strain>
    </source>
</reference>
<evidence type="ECO:0000259" key="1">
    <source>
        <dbReference type="Pfam" id="PF00148"/>
    </source>
</evidence>
<dbReference type="SUPFAM" id="SSF53807">
    <property type="entry name" value="Helical backbone' metal receptor"/>
    <property type="match status" value="1"/>
</dbReference>
<protein>
    <submittedName>
        <fullName evidence="2">Nitrogenase iron-molybdenum cofactor biosynthesis protein NifE</fullName>
    </submittedName>
</protein>